<feature type="domain" description="Integrase catalytic" evidence="3">
    <location>
        <begin position="66"/>
        <end position="224"/>
    </location>
</feature>
<dbReference type="FunFam" id="1.10.340.70:FF:000001">
    <property type="entry name" value="Retrovirus-related Pol polyprotein from transposon gypsy-like Protein"/>
    <property type="match status" value="1"/>
</dbReference>
<sequence length="583" mass="66538">MRIMKECHDEPTAGHLGSSKTISRVFQNYYWPGSTRDIIQYIRKCDTCLRYKHSTQKPPGEMYFTRVDEPWETVSIDLIGPFPRSSKGNCYAIVFQDKFTKWVQIKAIRKATSAVLIRQFQENIIYQFGSPRTVISDNGSQFTSQAFRKVLKEWGIKQRLTPPYTPQANPVERANKVVGTMIAQVTKGEAKKWDTTLAEIAFAMNTVRHNSTKFSPAFLNYGRELLPTGTLIREVKSKQEGEELQPEEHEERMGKVQEMRQLAREALSKAFEEQRKPYNLRRRPYKPKVGELVYCREHILSDKAKGISNKLTPKYDGPYEIKRIISPVIVELQGKKKRGEYLRVHVKDIRVMGQDIDDNLIHSIPIEEMVEGGALNTVQEKETKQGKISQVEMAPVRRTKKDKKNEGRSGKQRKVDVEELNQKMKRLFGSPYSPYKGKEGGGEKKTPEIVSQIDQSSQGSTPSPMVDWPTLPTPDKELREIWEAPMEWGKIPSGDEGNKMETLGIQPLPEQPANQILESRGKPRSMGKVSGSGETLGDTKVLSRRMKRKNRRNNRRTAILVAPGQRLYLKRQDAVALGLAKPV</sequence>
<dbReference type="InterPro" id="IPR050951">
    <property type="entry name" value="Retrovirus_Pol_polyprotein"/>
</dbReference>
<evidence type="ECO:0000313" key="4">
    <source>
        <dbReference type="EMBL" id="JAV53126.1"/>
    </source>
</evidence>
<feature type="region of interest" description="Disordered" evidence="2">
    <location>
        <begin position="378"/>
        <end position="415"/>
    </location>
</feature>
<name>A0A1Y1K1B5_PHOPY</name>
<dbReference type="PROSITE" id="PS50994">
    <property type="entry name" value="INTEGRASE"/>
    <property type="match status" value="1"/>
</dbReference>
<protein>
    <recommendedName>
        <fullName evidence="1">RNA-directed DNA polymerase</fullName>
        <ecNumber evidence="1">2.7.7.49</ecNumber>
    </recommendedName>
</protein>
<dbReference type="EMBL" id="GEZM01099921">
    <property type="protein sequence ID" value="JAV53115.1"/>
    <property type="molecule type" value="Transcribed_RNA"/>
</dbReference>
<dbReference type="EC" id="2.7.7.49" evidence="1"/>
<dbReference type="PANTHER" id="PTHR37984:SF5">
    <property type="entry name" value="PROTEIN NYNRIN-LIKE"/>
    <property type="match status" value="1"/>
</dbReference>
<dbReference type="SUPFAM" id="SSF53098">
    <property type="entry name" value="Ribonuclease H-like"/>
    <property type="match status" value="1"/>
</dbReference>
<dbReference type="InterPro" id="IPR012337">
    <property type="entry name" value="RNaseH-like_sf"/>
</dbReference>
<evidence type="ECO:0000259" key="3">
    <source>
        <dbReference type="PROSITE" id="PS50994"/>
    </source>
</evidence>
<proteinExistence type="predicted"/>
<dbReference type="EMBL" id="GEZM01099906">
    <property type="protein sequence ID" value="JAV53126.1"/>
    <property type="molecule type" value="Transcribed_RNA"/>
</dbReference>
<dbReference type="Gene3D" id="3.30.420.10">
    <property type="entry name" value="Ribonuclease H-like superfamily/Ribonuclease H"/>
    <property type="match status" value="1"/>
</dbReference>
<dbReference type="GO" id="GO:0003676">
    <property type="term" value="F:nucleic acid binding"/>
    <property type="evidence" value="ECO:0007669"/>
    <property type="project" value="InterPro"/>
</dbReference>
<dbReference type="Pfam" id="PF17921">
    <property type="entry name" value="Integrase_H2C2"/>
    <property type="match status" value="1"/>
</dbReference>
<feature type="compositionally biased region" description="Basic residues" evidence="2">
    <location>
        <begin position="542"/>
        <end position="555"/>
    </location>
</feature>
<evidence type="ECO:0000256" key="2">
    <source>
        <dbReference type="SAM" id="MobiDB-lite"/>
    </source>
</evidence>
<dbReference type="PANTHER" id="PTHR37984">
    <property type="entry name" value="PROTEIN CBG26694"/>
    <property type="match status" value="1"/>
</dbReference>
<feature type="region of interest" description="Disordered" evidence="2">
    <location>
        <begin position="520"/>
        <end position="556"/>
    </location>
</feature>
<dbReference type="GO" id="GO:0003964">
    <property type="term" value="F:RNA-directed DNA polymerase activity"/>
    <property type="evidence" value="ECO:0007669"/>
    <property type="project" value="UniProtKB-EC"/>
</dbReference>
<dbReference type="GO" id="GO:0015074">
    <property type="term" value="P:DNA integration"/>
    <property type="evidence" value="ECO:0007669"/>
    <property type="project" value="InterPro"/>
</dbReference>
<dbReference type="Pfam" id="PF00665">
    <property type="entry name" value="rve"/>
    <property type="match status" value="1"/>
</dbReference>
<dbReference type="InterPro" id="IPR041588">
    <property type="entry name" value="Integrase_H2C2"/>
</dbReference>
<dbReference type="EMBL" id="GEZM01099918">
    <property type="protein sequence ID" value="JAV53122.1"/>
    <property type="molecule type" value="Transcribed_RNA"/>
</dbReference>
<accession>A0A1Y1K1B5</accession>
<dbReference type="InterPro" id="IPR001584">
    <property type="entry name" value="Integrase_cat-core"/>
</dbReference>
<feature type="compositionally biased region" description="Basic and acidic residues" evidence="2">
    <location>
        <begin position="403"/>
        <end position="415"/>
    </location>
</feature>
<organism evidence="4">
    <name type="scientific">Photinus pyralis</name>
    <name type="common">Common eastern firefly</name>
    <name type="synonym">Lampyris pyralis</name>
    <dbReference type="NCBI Taxonomy" id="7054"/>
    <lineage>
        <taxon>Eukaryota</taxon>
        <taxon>Metazoa</taxon>
        <taxon>Ecdysozoa</taxon>
        <taxon>Arthropoda</taxon>
        <taxon>Hexapoda</taxon>
        <taxon>Insecta</taxon>
        <taxon>Pterygota</taxon>
        <taxon>Neoptera</taxon>
        <taxon>Endopterygota</taxon>
        <taxon>Coleoptera</taxon>
        <taxon>Polyphaga</taxon>
        <taxon>Elateriformia</taxon>
        <taxon>Elateroidea</taxon>
        <taxon>Lampyridae</taxon>
        <taxon>Lampyrinae</taxon>
        <taxon>Photinus</taxon>
    </lineage>
</organism>
<dbReference type="InterPro" id="IPR036397">
    <property type="entry name" value="RNaseH_sf"/>
</dbReference>
<dbReference type="AlphaFoldDB" id="A0A1Y1K1B5"/>
<dbReference type="Gene3D" id="1.10.340.70">
    <property type="match status" value="1"/>
</dbReference>
<evidence type="ECO:0000256" key="1">
    <source>
        <dbReference type="ARBA" id="ARBA00012493"/>
    </source>
</evidence>
<reference evidence="4" key="1">
    <citation type="journal article" date="2016" name="Sci. Rep.">
        <title>Molecular characterization of firefly nuptial gifts: a multi-omics approach sheds light on postcopulatory sexual selection.</title>
        <authorList>
            <person name="Al-Wathiqui N."/>
            <person name="Fallon T.R."/>
            <person name="South A."/>
            <person name="Weng J.K."/>
            <person name="Lewis S.M."/>
        </authorList>
    </citation>
    <scope>NUCLEOTIDE SEQUENCE</scope>
</reference>
<dbReference type="FunFam" id="3.30.420.10:FF:000032">
    <property type="entry name" value="Retrovirus-related Pol polyprotein from transposon 297-like Protein"/>
    <property type="match status" value="1"/>
</dbReference>